<sequence>MACKFYECGGKLVIQRVNEADATGKTTAIIYRCNITTMKDIRNLDLNLLKALDALLDHRNVTRAAARLGVTQPAMSGMLTRLRDTFDDPLFVRAQRGIEPTERAQALAIPLKQVLGEVGALLQPPVFDPATASHHFTIASTDYALRAIALPFLATLKRLAPNIKVALVLVNDTQMLSQLERGVIDLALVSPEYTCPDLHARKLFDEHYVCVVRQDHPIIRRQQDLTLERFCELDHALVSYTGAGFRGATDEALEKMGKTRRVTVSVKSFLIVPDLLRASDMVSILPSRLVTDLAGLAVFEPPIAIAGFTKMAAWHERTHRDPAQRWLRQLLFDICFDNHAQCMAGPADKAGAPDHMSGSAP</sequence>
<keyword evidence="7" id="KW-1185">Reference proteome</keyword>
<dbReference type="Pfam" id="PF00126">
    <property type="entry name" value="HTH_1"/>
    <property type="match status" value="1"/>
</dbReference>
<dbReference type="PANTHER" id="PTHR30118">
    <property type="entry name" value="HTH-TYPE TRANSCRIPTIONAL REGULATOR LEUO-RELATED"/>
    <property type="match status" value="1"/>
</dbReference>
<dbReference type="EMBL" id="CP003555">
    <property type="protein sequence ID" value="AFK63867.1"/>
    <property type="molecule type" value="Genomic_DNA"/>
</dbReference>
<proteinExistence type="inferred from homology"/>
<dbReference type="InterPro" id="IPR036390">
    <property type="entry name" value="WH_DNA-bd_sf"/>
</dbReference>
<organism evidence="6 7">
    <name type="scientific">Advenella kashmirensis (strain DSM 17095 / LMG 22695 / WT001)</name>
    <name type="common">Tetrathiobacter kashmirensis</name>
    <dbReference type="NCBI Taxonomy" id="1036672"/>
    <lineage>
        <taxon>Bacteria</taxon>
        <taxon>Pseudomonadati</taxon>
        <taxon>Pseudomonadota</taxon>
        <taxon>Betaproteobacteria</taxon>
        <taxon>Burkholderiales</taxon>
        <taxon>Alcaligenaceae</taxon>
    </lineage>
</organism>
<evidence type="ECO:0000256" key="4">
    <source>
        <dbReference type="ARBA" id="ARBA00023163"/>
    </source>
</evidence>
<accession>I3UFS9</accession>
<reference evidence="7" key="2">
    <citation type="journal article" date="2013" name="PLoS ONE">
        <title>Genome implosion elicits host-confinement in Alcaligenaceae: evidence from the comparative genomics of Tetrathiobacter kashmirensis, a pathogen in the making.</title>
        <authorList>
            <person name="Ghosh W."/>
            <person name="Alam M."/>
            <person name="Roy C."/>
            <person name="Pyne P."/>
            <person name="George A."/>
            <person name="Chakraborty R."/>
            <person name="Majumder S."/>
            <person name="Agarwal A."/>
            <person name="Chakraborty S."/>
            <person name="Majumdar S."/>
            <person name="Gupta S.K."/>
        </authorList>
    </citation>
    <scope>NUCLEOTIDE SEQUENCE [LARGE SCALE GENOMIC DNA]</scope>
    <source>
        <strain evidence="7">WT001</strain>
    </source>
</reference>
<gene>
    <name evidence="6" type="ordered locus">TKWG_20685</name>
</gene>
<keyword evidence="3" id="KW-0238">DNA-binding</keyword>
<dbReference type="CDD" id="cd08461">
    <property type="entry name" value="PBP2_DntR_like_3"/>
    <property type="match status" value="1"/>
</dbReference>
<dbReference type="HOGENOM" id="CLU_039613_39_3_4"/>
<protein>
    <submittedName>
        <fullName evidence="6">LysR protein</fullName>
    </submittedName>
</protein>
<dbReference type="PRINTS" id="PR00039">
    <property type="entry name" value="HTHLYSR"/>
</dbReference>
<evidence type="ECO:0000256" key="3">
    <source>
        <dbReference type="ARBA" id="ARBA00023125"/>
    </source>
</evidence>
<evidence type="ECO:0000256" key="2">
    <source>
        <dbReference type="ARBA" id="ARBA00023015"/>
    </source>
</evidence>
<evidence type="ECO:0000256" key="1">
    <source>
        <dbReference type="ARBA" id="ARBA00009437"/>
    </source>
</evidence>
<name>I3UFS9_ADVKW</name>
<dbReference type="Pfam" id="PF03466">
    <property type="entry name" value="LysR_substrate"/>
    <property type="match status" value="1"/>
</dbReference>
<feature type="domain" description="HTH lysR-type" evidence="5">
    <location>
        <begin position="44"/>
        <end position="101"/>
    </location>
</feature>
<dbReference type="STRING" id="1036672.TKWG_20685"/>
<comment type="similarity">
    <text evidence="1">Belongs to the LysR transcriptional regulatory family.</text>
</comment>
<dbReference type="Gene3D" id="3.40.190.10">
    <property type="entry name" value="Periplasmic binding protein-like II"/>
    <property type="match status" value="2"/>
</dbReference>
<dbReference type="InterPro" id="IPR036388">
    <property type="entry name" value="WH-like_DNA-bd_sf"/>
</dbReference>
<dbReference type="GO" id="GO:0003700">
    <property type="term" value="F:DNA-binding transcription factor activity"/>
    <property type="evidence" value="ECO:0007669"/>
    <property type="project" value="InterPro"/>
</dbReference>
<keyword evidence="2" id="KW-0805">Transcription regulation</keyword>
<dbReference type="KEGG" id="aka:TKWG_20685"/>
<dbReference type="Gene3D" id="1.10.10.10">
    <property type="entry name" value="Winged helix-like DNA-binding domain superfamily/Winged helix DNA-binding domain"/>
    <property type="match status" value="1"/>
</dbReference>
<dbReference type="PROSITE" id="PS50931">
    <property type="entry name" value="HTH_LYSR"/>
    <property type="match status" value="1"/>
</dbReference>
<evidence type="ECO:0000259" key="5">
    <source>
        <dbReference type="PROSITE" id="PS50931"/>
    </source>
</evidence>
<dbReference type="GO" id="GO:0003677">
    <property type="term" value="F:DNA binding"/>
    <property type="evidence" value="ECO:0007669"/>
    <property type="project" value="UniProtKB-KW"/>
</dbReference>
<dbReference type="AlphaFoldDB" id="I3UFS9"/>
<keyword evidence="4" id="KW-0804">Transcription</keyword>
<dbReference type="InterPro" id="IPR005119">
    <property type="entry name" value="LysR_subst-bd"/>
</dbReference>
<dbReference type="SUPFAM" id="SSF53850">
    <property type="entry name" value="Periplasmic binding protein-like II"/>
    <property type="match status" value="1"/>
</dbReference>
<dbReference type="PANTHER" id="PTHR30118:SF15">
    <property type="entry name" value="TRANSCRIPTIONAL REGULATORY PROTEIN"/>
    <property type="match status" value="1"/>
</dbReference>
<dbReference type="SUPFAM" id="SSF46785">
    <property type="entry name" value="Winged helix' DNA-binding domain"/>
    <property type="match status" value="1"/>
</dbReference>
<reference evidence="6 7" key="1">
    <citation type="journal article" date="2011" name="J. Bacteriol.">
        <title>Whole-genome shotgun sequencing of the sulfur-oxidizing chemoautotroph Tetrathiobacter kashmirensis.</title>
        <authorList>
            <person name="Ghosh W."/>
            <person name="George A."/>
            <person name="Agarwal A."/>
            <person name="Raj P."/>
            <person name="Alam M."/>
            <person name="Pyne P."/>
            <person name="Das Gupta S.K."/>
        </authorList>
    </citation>
    <scope>NUCLEOTIDE SEQUENCE [LARGE SCALE GENOMIC DNA]</scope>
    <source>
        <strain evidence="6 7">WT001</strain>
    </source>
</reference>
<dbReference type="InterPro" id="IPR050389">
    <property type="entry name" value="LysR-type_TF"/>
</dbReference>
<dbReference type="Proteomes" id="UP000005267">
    <property type="component" value="Chromosome"/>
</dbReference>
<evidence type="ECO:0000313" key="7">
    <source>
        <dbReference type="Proteomes" id="UP000005267"/>
    </source>
</evidence>
<dbReference type="InterPro" id="IPR000847">
    <property type="entry name" value="LysR_HTH_N"/>
</dbReference>
<evidence type="ECO:0000313" key="6">
    <source>
        <dbReference type="EMBL" id="AFK63867.1"/>
    </source>
</evidence>